<evidence type="ECO:0000259" key="1">
    <source>
        <dbReference type="PROSITE" id="PS51459"/>
    </source>
</evidence>
<evidence type="ECO:0000313" key="3">
    <source>
        <dbReference type="Proteomes" id="UP000219897"/>
    </source>
</evidence>
<dbReference type="SUPFAM" id="SSF140931">
    <property type="entry name" value="Fic-like"/>
    <property type="match status" value="1"/>
</dbReference>
<gene>
    <name evidence="2" type="ORF">CN495_08445</name>
</gene>
<dbReference type="Gene3D" id="1.20.120.1870">
    <property type="entry name" value="Fic/DOC protein, Fido domain"/>
    <property type="match status" value="1"/>
</dbReference>
<dbReference type="EMBL" id="NTYF01000023">
    <property type="protein sequence ID" value="PER55876.1"/>
    <property type="molecule type" value="Genomic_DNA"/>
</dbReference>
<dbReference type="Proteomes" id="UP000219897">
    <property type="component" value="Unassembled WGS sequence"/>
</dbReference>
<dbReference type="Pfam" id="PF02661">
    <property type="entry name" value="Fic"/>
    <property type="match status" value="1"/>
</dbReference>
<dbReference type="InterPro" id="IPR003812">
    <property type="entry name" value="Fido"/>
</dbReference>
<dbReference type="PANTHER" id="PTHR39426">
    <property type="entry name" value="HOMOLOGY TO DEATH-ON-CURING PROTEIN OF PHAGE P1"/>
    <property type="match status" value="1"/>
</dbReference>
<dbReference type="InterPro" id="IPR006440">
    <property type="entry name" value="Doc"/>
</dbReference>
<comment type="caution">
    <text evidence="2">The sequence shown here is derived from an EMBL/GenBank/DDBJ whole genome shotgun (WGS) entry which is preliminary data.</text>
</comment>
<evidence type="ECO:0000313" key="2">
    <source>
        <dbReference type="EMBL" id="PER55876.1"/>
    </source>
</evidence>
<accession>A0ABD6SFB4</accession>
<protein>
    <submittedName>
        <fullName evidence="2">Type II toxin-antitoxin system death-on-curing family toxin</fullName>
    </submittedName>
</protein>
<proteinExistence type="predicted"/>
<feature type="domain" description="Fido" evidence="1">
    <location>
        <begin position="4"/>
        <end position="124"/>
    </location>
</feature>
<dbReference type="AlphaFoldDB" id="A0ABD6SFB4"/>
<dbReference type="NCBIfam" id="TIGR01550">
    <property type="entry name" value="DOC_P1"/>
    <property type="match status" value="1"/>
</dbReference>
<dbReference type="PANTHER" id="PTHR39426:SF1">
    <property type="entry name" value="HOMOLOGY TO DEATH-ON-CURING PROTEIN OF PHAGE P1"/>
    <property type="match status" value="1"/>
</dbReference>
<organism evidence="2 3">
    <name type="scientific">Bacillus thuringiensis</name>
    <dbReference type="NCBI Taxonomy" id="1428"/>
    <lineage>
        <taxon>Bacteria</taxon>
        <taxon>Bacillati</taxon>
        <taxon>Bacillota</taxon>
        <taxon>Bacilli</taxon>
        <taxon>Bacillales</taxon>
        <taxon>Bacillaceae</taxon>
        <taxon>Bacillus</taxon>
        <taxon>Bacillus cereus group</taxon>
    </lineage>
</organism>
<dbReference type="PIRSF" id="PIRSF018297">
    <property type="entry name" value="Doc"/>
    <property type="match status" value="1"/>
</dbReference>
<reference evidence="2 3" key="1">
    <citation type="submission" date="2017-09" db="EMBL/GenBank/DDBJ databases">
        <title>Large-scale bioinformatics analysis of Bacillus genomes uncovers conserved roles of natural products in bacterial physiology.</title>
        <authorList>
            <consortium name="Agbiome Team Llc"/>
            <person name="Bleich R.M."/>
            <person name="Kirk G.J."/>
            <person name="Santa Maria K.C."/>
            <person name="Allen S.E."/>
            <person name="Farag S."/>
            <person name="Shank E.A."/>
            <person name="Bowers A."/>
        </authorList>
    </citation>
    <scope>NUCLEOTIDE SEQUENCE [LARGE SCALE GENOMIC DNA]</scope>
    <source>
        <strain evidence="2 3">AFS005140</strain>
    </source>
</reference>
<sequence length="131" mass="14789">MRYLTEQEVIAINVAVIKKYSPGEILGVKDSALLNSAVNRPMQSAFLDEMYPTVFEKAGALFESLVKNHVFYNGNKRTAFMSLSVFLRYNEYRLEVSTEEAVNFTVGVATNDYTFNDIVGFIRSHAVLMNS</sequence>
<name>A0ABD6SFB4_BACTU</name>
<dbReference type="InterPro" id="IPR036597">
    <property type="entry name" value="Fido-like_dom_sf"/>
</dbReference>
<dbReference type="InterPro" id="IPR053737">
    <property type="entry name" value="Type_II_TA_Toxin"/>
</dbReference>
<dbReference type="PROSITE" id="PS51459">
    <property type="entry name" value="FIDO"/>
    <property type="match status" value="1"/>
</dbReference>